<keyword evidence="3 11" id="KW-0132">Cell division</keyword>
<feature type="domain" description="Glycoside hydrolase family 3 N-terminal" evidence="12">
    <location>
        <begin position="15"/>
        <end position="296"/>
    </location>
</feature>
<dbReference type="Proteomes" id="UP000246569">
    <property type="component" value="Unassembled WGS sequence"/>
</dbReference>
<protein>
    <recommendedName>
        <fullName evidence="11">Beta-hexosaminidase</fullName>
        <ecNumber evidence="11">3.2.1.52</ecNumber>
    </recommendedName>
    <alternativeName>
        <fullName evidence="11">Beta-N-acetylhexosaminidase</fullName>
    </alternativeName>
    <alternativeName>
        <fullName evidence="11">N-acetyl-beta-glucosaminidase</fullName>
    </alternativeName>
</protein>
<accession>A0A317MT61</accession>
<feature type="binding site" evidence="11">
    <location>
        <position position="71"/>
    </location>
    <ligand>
        <name>substrate</name>
    </ligand>
</feature>
<keyword evidence="7 11" id="KW-0326">Glycosidase</keyword>
<dbReference type="InterPro" id="IPR022956">
    <property type="entry name" value="Beta_hexosaminidase_bac"/>
</dbReference>
<dbReference type="InterPro" id="IPR001764">
    <property type="entry name" value="Glyco_hydro_3_N"/>
</dbReference>
<dbReference type="InterPro" id="IPR050226">
    <property type="entry name" value="NagZ_Beta-hexosaminidase"/>
</dbReference>
<evidence type="ECO:0000256" key="10">
    <source>
        <dbReference type="ARBA" id="ARBA00037880"/>
    </source>
</evidence>
<sequence>MNTPASPVSLGPVMLGLVGLQLSDEERELLRHPLVGGVILFTRNYHDPAQLSALCAEIHALRSPRLLIGVDHEGGRVQRFREGFTRLPAVRALGELYDREPMRAKQLARVSGWLMAAELRACGVDFSFAPVLDVDVGRSQVIGDRAFHSRPEAVAELAQAYMSGMQKAGMEAVGKHFPGHGHVSADSHHELPVDPRPFADIAAYDLIAFERMCHYGLAAVMPAHVLYPQVDTRPAGFSPVWLRQILRGQLGFQGVIFSDDLDMAAAGFAGGPAERARAALAAGCDMVLACNDRAAARQILRGLDDPAQPATHLRLVRLHGRGHIDYRALHATEAWRRAVSLVSDPAAHALDDMDI</sequence>
<dbReference type="HAMAP" id="MF_00364">
    <property type="entry name" value="NagZ"/>
    <property type="match status" value="1"/>
</dbReference>
<dbReference type="PANTHER" id="PTHR30480:SF13">
    <property type="entry name" value="BETA-HEXOSAMINIDASE"/>
    <property type="match status" value="1"/>
</dbReference>
<evidence type="ECO:0000313" key="13">
    <source>
        <dbReference type="EMBL" id="PWV60528.1"/>
    </source>
</evidence>
<evidence type="ECO:0000256" key="3">
    <source>
        <dbReference type="ARBA" id="ARBA00022618"/>
    </source>
</evidence>
<feature type="binding site" evidence="11">
    <location>
        <position position="79"/>
    </location>
    <ligand>
        <name>substrate</name>
    </ligand>
</feature>
<dbReference type="GO" id="GO:0005975">
    <property type="term" value="P:carbohydrate metabolic process"/>
    <property type="evidence" value="ECO:0007669"/>
    <property type="project" value="InterPro"/>
</dbReference>
<evidence type="ECO:0000256" key="7">
    <source>
        <dbReference type="ARBA" id="ARBA00023295"/>
    </source>
</evidence>
<evidence type="ECO:0000259" key="12">
    <source>
        <dbReference type="Pfam" id="PF00933"/>
    </source>
</evidence>
<feature type="active site" description="Nucleophile" evidence="11">
    <location>
        <position position="259"/>
    </location>
</feature>
<dbReference type="Gene3D" id="3.20.20.300">
    <property type="entry name" value="Glycoside hydrolase, family 3, N-terminal domain"/>
    <property type="match status" value="1"/>
</dbReference>
<dbReference type="InterPro" id="IPR036962">
    <property type="entry name" value="Glyco_hydro_3_N_sf"/>
</dbReference>
<dbReference type="AlphaFoldDB" id="A0A317MT61"/>
<comment type="catalytic activity">
    <reaction evidence="1 11">
        <text>Hydrolysis of terminal non-reducing N-acetyl-D-hexosamine residues in N-acetyl-beta-D-hexosaminides.</text>
        <dbReference type="EC" id="3.2.1.52"/>
    </reaction>
</comment>
<evidence type="ECO:0000313" key="14">
    <source>
        <dbReference type="Proteomes" id="UP000246569"/>
    </source>
</evidence>
<dbReference type="GO" id="GO:0008360">
    <property type="term" value="P:regulation of cell shape"/>
    <property type="evidence" value="ECO:0007669"/>
    <property type="project" value="UniProtKB-KW"/>
</dbReference>
<feature type="binding site" evidence="11">
    <location>
        <position position="145"/>
    </location>
    <ligand>
        <name>substrate</name>
    </ligand>
</feature>
<dbReference type="InterPro" id="IPR017853">
    <property type="entry name" value="GH"/>
</dbReference>
<proteinExistence type="inferred from homology"/>
<dbReference type="GO" id="GO:0071555">
    <property type="term" value="P:cell wall organization"/>
    <property type="evidence" value="ECO:0007669"/>
    <property type="project" value="UniProtKB-KW"/>
</dbReference>
<dbReference type="UniPathway" id="UPA00544"/>
<evidence type="ECO:0000256" key="4">
    <source>
        <dbReference type="ARBA" id="ARBA00022801"/>
    </source>
</evidence>
<dbReference type="InterPro" id="IPR019800">
    <property type="entry name" value="Glyco_hydro_3_AS"/>
</dbReference>
<feature type="site" description="Important for catalytic activity" evidence="11">
    <location>
        <position position="186"/>
    </location>
</feature>
<evidence type="ECO:0000256" key="9">
    <source>
        <dbReference type="ARBA" id="ARBA00023316"/>
    </source>
</evidence>
<comment type="subcellular location">
    <subcellularLocation>
        <location evidence="11">Cytoplasm</location>
    </subcellularLocation>
</comment>
<dbReference type="GO" id="GO:0051301">
    <property type="term" value="P:cell division"/>
    <property type="evidence" value="ECO:0007669"/>
    <property type="project" value="UniProtKB-KW"/>
</dbReference>
<keyword evidence="8 11" id="KW-0131">Cell cycle</keyword>
<comment type="caution">
    <text evidence="13">The sequence shown here is derived from an EMBL/GenBank/DDBJ whole genome shotgun (WGS) entry which is preliminary data.</text>
</comment>
<dbReference type="NCBIfam" id="NF003740">
    <property type="entry name" value="PRK05337.1"/>
    <property type="match status" value="1"/>
</dbReference>
<dbReference type="EC" id="3.2.1.52" evidence="11"/>
<dbReference type="RefSeq" id="WP_110019017.1">
    <property type="nucleotide sequence ID" value="NZ_QGTJ01000007.1"/>
</dbReference>
<feature type="active site" description="Proton donor/acceptor" evidence="11">
    <location>
        <position position="188"/>
    </location>
</feature>
<evidence type="ECO:0000256" key="11">
    <source>
        <dbReference type="HAMAP-Rule" id="MF_00364"/>
    </source>
</evidence>
<dbReference type="PANTHER" id="PTHR30480">
    <property type="entry name" value="BETA-HEXOSAMINIDASE-RELATED"/>
    <property type="match status" value="1"/>
</dbReference>
<keyword evidence="5 11" id="KW-0133">Cell shape</keyword>
<dbReference type="PROSITE" id="PS00775">
    <property type="entry name" value="GLYCOSYL_HYDROL_F3"/>
    <property type="match status" value="1"/>
</dbReference>
<dbReference type="EMBL" id="QGTJ01000007">
    <property type="protein sequence ID" value="PWV60528.1"/>
    <property type="molecule type" value="Genomic_DNA"/>
</dbReference>
<keyword evidence="9 11" id="KW-0961">Cell wall biogenesis/degradation</keyword>
<comment type="function">
    <text evidence="11">Plays a role in peptidoglycan recycling by cleaving the terminal beta-1,4-linked N-acetylglucosamine (GlcNAc) from peptide-linked peptidoglycan fragments, giving rise to free GlcNAc, anhydro-N-acetylmuramic acid and anhydro-N-acetylmuramic acid-linked peptides.</text>
</comment>
<dbReference type="GO" id="GO:0004563">
    <property type="term" value="F:beta-N-acetylhexosaminidase activity"/>
    <property type="evidence" value="ECO:0007669"/>
    <property type="project" value="UniProtKB-UniRule"/>
</dbReference>
<comment type="pathway">
    <text evidence="10 11">Cell wall biogenesis; peptidoglycan recycling.</text>
</comment>
<dbReference type="FunFam" id="3.20.20.300:FF:000001">
    <property type="entry name" value="Beta-hexosaminidase"/>
    <property type="match status" value="1"/>
</dbReference>
<dbReference type="GO" id="GO:0005737">
    <property type="term" value="C:cytoplasm"/>
    <property type="evidence" value="ECO:0007669"/>
    <property type="project" value="UniProtKB-SubCell"/>
</dbReference>
<organism evidence="13 14">
    <name type="scientific">Plasticicumulans acidivorans</name>
    <dbReference type="NCBI Taxonomy" id="886464"/>
    <lineage>
        <taxon>Bacteria</taxon>
        <taxon>Pseudomonadati</taxon>
        <taxon>Pseudomonadota</taxon>
        <taxon>Gammaproteobacteria</taxon>
        <taxon>Candidatus Competibacteraceae</taxon>
        <taxon>Plasticicumulans</taxon>
    </lineage>
</organism>
<reference evidence="13 14" key="1">
    <citation type="submission" date="2018-05" db="EMBL/GenBank/DDBJ databases">
        <title>Genomic Encyclopedia of Type Strains, Phase IV (KMG-IV): sequencing the most valuable type-strain genomes for metagenomic binning, comparative biology and taxonomic classification.</title>
        <authorList>
            <person name="Goeker M."/>
        </authorList>
    </citation>
    <scope>NUCLEOTIDE SEQUENCE [LARGE SCALE GENOMIC DNA]</scope>
    <source>
        <strain evidence="13 14">DSM 23606</strain>
    </source>
</reference>
<evidence type="ECO:0000256" key="1">
    <source>
        <dbReference type="ARBA" id="ARBA00001231"/>
    </source>
</evidence>
<keyword evidence="2 11" id="KW-0963">Cytoplasm</keyword>
<keyword evidence="14" id="KW-1185">Reference proteome</keyword>
<keyword evidence="6 11" id="KW-0573">Peptidoglycan synthesis</keyword>
<dbReference type="SUPFAM" id="SSF51445">
    <property type="entry name" value="(Trans)glycosidases"/>
    <property type="match status" value="1"/>
</dbReference>
<dbReference type="OrthoDB" id="9786661at2"/>
<evidence type="ECO:0000256" key="5">
    <source>
        <dbReference type="ARBA" id="ARBA00022960"/>
    </source>
</evidence>
<feature type="binding site" evidence="11">
    <location>
        <begin position="175"/>
        <end position="176"/>
    </location>
    <ligand>
        <name>substrate</name>
    </ligand>
</feature>
<name>A0A317MT61_9GAMM</name>
<keyword evidence="4 11" id="KW-0378">Hydrolase</keyword>
<evidence type="ECO:0000256" key="8">
    <source>
        <dbReference type="ARBA" id="ARBA00023306"/>
    </source>
</evidence>
<comment type="similarity">
    <text evidence="11">Belongs to the glycosyl hydrolase 3 family. NagZ subfamily.</text>
</comment>
<dbReference type="GO" id="GO:0009252">
    <property type="term" value="P:peptidoglycan biosynthetic process"/>
    <property type="evidence" value="ECO:0007669"/>
    <property type="project" value="UniProtKB-KW"/>
</dbReference>
<evidence type="ECO:0000256" key="2">
    <source>
        <dbReference type="ARBA" id="ARBA00022490"/>
    </source>
</evidence>
<dbReference type="GO" id="GO:0009254">
    <property type="term" value="P:peptidoglycan turnover"/>
    <property type="evidence" value="ECO:0007669"/>
    <property type="project" value="UniProtKB-UniRule"/>
</dbReference>
<evidence type="ECO:0000256" key="6">
    <source>
        <dbReference type="ARBA" id="ARBA00022984"/>
    </source>
</evidence>
<gene>
    <name evidence="11" type="primary">nagZ</name>
    <name evidence="13" type="ORF">C7443_107102</name>
</gene>
<dbReference type="Pfam" id="PF00933">
    <property type="entry name" value="Glyco_hydro_3"/>
    <property type="match status" value="1"/>
</dbReference>